<dbReference type="GO" id="GO:0004776">
    <property type="term" value="F:succinate-CoA ligase (GDP-forming) activity"/>
    <property type="evidence" value="ECO:0007669"/>
    <property type="project" value="TreeGrafter"/>
</dbReference>
<feature type="domain" description="ATP-citrate synthase/succinyl-CoA ligase C-terminal" evidence="2">
    <location>
        <begin position="385"/>
        <end position="542"/>
    </location>
</feature>
<comment type="caution">
    <text evidence="3">The sequence shown here is derived from an EMBL/GenBank/DDBJ whole genome shotgun (WGS) entry which is preliminary data.</text>
</comment>
<sequence length="553" mass="54616">MTTHPDTAGPQDGPGDEAADGPGGARGVSGTAVRVEVRSGAYRDSVALMRISSAVSELDGVDTALVAMATELNLGLLTGMGAAAPSGTGPDDLLIAVRAADEEAADTAVRAADAALTASGAAAGGGAGGSAGGHPPPRTVRTAAARATADGTPATVALVSVPGRHAAAEAFDALDAGLDVMVFSDNVPVEHEVALKEAADRLGRLVMGPDCGTAAIGGAGLGFTNAVRPGPVGVVAASGTGAQQLMCLLDAAGVGISHCLGVGGRDLSARVGGRSTRTALRMLDADPATERIVLVSKPADPAVAASVRRDCAALATPVHTVLLGAEGTDLTSAAVELVEALGHPPPEWRRWAPATAPTRHTPGGAAASEATESGAATGTGALRGLFCGGTLADEAMAIAARRLGPIRSNIPLVPDDPAWVLPPGGRSTGHTVIDFGDDSYTAGRPHPMIDPTVRDAHLAEALADPGTGAVLLDIVLGHGAHPDPAAGVAAVLADARRAVPVVVTLCGTVADPQDIEAQAARLTAAGAEVHLSNATATRHALALLTPSSQEIST</sequence>
<dbReference type="SUPFAM" id="SSF52210">
    <property type="entry name" value="Succinyl-CoA synthetase domains"/>
    <property type="match status" value="2"/>
</dbReference>
<evidence type="ECO:0000313" key="3">
    <source>
        <dbReference type="EMBL" id="PSK89146.1"/>
    </source>
</evidence>
<dbReference type="GO" id="GO:0005829">
    <property type="term" value="C:cytosol"/>
    <property type="evidence" value="ECO:0007669"/>
    <property type="project" value="TreeGrafter"/>
</dbReference>
<dbReference type="Gene3D" id="3.40.50.261">
    <property type="entry name" value="Succinyl-CoA synthetase domains"/>
    <property type="match status" value="2"/>
</dbReference>
<name>A0A2P8CW17_9ACTN</name>
<dbReference type="Pfam" id="PF00549">
    <property type="entry name" value="Ligase_CoA"/>
    <property type="match status" value="1"/>
</dbReference>
<proteinExistence type="predicted"/>
<protein>
    <submittedName>
        <fullName evidence="3">FdrA protein</fullName>
    </submittedName>
</protein>
<feature type="region of interest" description="Disordered" evidence="1">
    <location>
        <begin position="1"/>
        <end position="30"/>
    </location>
</feature>
<dbReference type="Gene3D" id="3.40.50.720">
    <property type="entry name" value="NAD(P)-binding Rossmann-like Domain"/>
    <property type="match status" value="1"/>
</dbReference>
<gene>
    <name evidence="3" type="ORF">CLV63_12719</name>
</gene>
<dbReference type="PANTHER" id="PTHR11117:SF24">
    <property type="entry name" value="PROTEIN FDRA"/>
    <property type="match status" value="1"/>
</dbReference>
<dbReference type="InterPro" id="IPR005811">
    <property type="entry name" value="SUCC_ACL_C"/>
</dbReference>
<evidence type="ECO:0000259" key="2">
    <source>
        <dbReference type="Pfam" id="PF00549"/>
    </source>
</evidence>
<keyword evidence="4" id="KW-1185">Reference proteome</keyword>
<organism evidence="3 4">
    <name type="scientific">Murinocardiopsis flavida</name>
    <dbReference type="NCBI Taxonomy" id="645275"/>
    <lineage>
        <taxon>Bacteria</taxon>
        <taxon>Bacillati</taxon>
        <taxon>Actinomycetota</taxon>
        <taxon>Actinomycetes</taxon>
        <taxon>Streptosporangiales</taxon>
        <taxon>Nocardiopsidaceae</taxon>
        <taxon>Murinocardiopsis</taxon>
    </lineage>
</organism>
<reference evidence="3 4" key="1">
    <citation type="submission" date="2018-03" db="EMBL/GenBank/DDBJ databases">
        <title>Genomic Encyclopedia of Archaeal and Bacterial Type Strains, Phase II (KMG-II): from individual species to whole genera.</title>
        <authorList>
            <person name="Goeker M."/>
        </authorList>
    </citation>
    <scope>NUCLEOTIDE SEQUENCE [LARGE SCALE GENOMIC DNA]</scope>
    <source>
        <strain evidence="3 4">DSM 45312</strain>
    </source>
</reference>
<dbReference type="GO" id="GO:0004775">
    <property type="term" value="F:succinate-CoA ligase (ADP-forming) activity"/>
    <property type="evidence" value="ECO:0007669"/>
    <property type="project" value="TreeGrafter"/>
</dbReference>
<accession>A0A2P8CW17</accession>
<dbReference type="EMBL" id="PYGA01000027">
    <property type="protein sequence ID" value="PSK89146.1"/>
    <property type="molecule type" value="Genomic_DNA"/>
</dbReference>
<dbReference type="GO" id="GO:0006099">
    <property type="term" value="P:tricarboxylic acid cycle"/>
    <property type="evidence" value="ECO:0007669"/>
    <property type="project" value="TreeGrafter"/>
</dbReference>
<evidence type="ECO:0000256" key="1">
    <source>
        <dbReference type="SAM" id="MobiDB-lite"/>
    </source>
</evidence>
<evidence type="ECO:0000313" key="4">
    <source>
        <dbReference type="Proteomes" id="UP000240542"/>
    </source>
</evidence>
<dbReference type="GO" id="GO:0009361">
    <property type="term" value="C:succinate-CoA ligase complex (ADP-forming)"/>
    <property type="evidence" value="ECO:0007669"/>
    <property type="project" value="TreeGrafter"/>
</dbReference>
<dbReference type="Proteomes" id="UP000240542">
    <property type="component" value="Unassembled WGS sequence"/>
</dbReference>
<dbReference type="PANTHER" id="PTHR11117">
    <property type="entry name" value="SUCCINYL-COA LIGASE SUBUNIT ALPHA"/>
    <property type="match status" value="1"/>
</dbReference>
<dbReference type="AlphaFoldDB" id="A0A2P8CW17"/>
<dbReference type="OrthoDB" id="5580580at2"/>
<dbReference type="InterPro" id="IPR016102">
    <property type="entry name" value="Succinyl-CoA_synth-like"/>
</dbReference>
<dbReference type="RefSeq" id="WP_106586245.1">
    <property type="nucleotide sequence ID" value="NZ_PYGA01000027.1"/>
</dbReference>